<comment type="cofactor">
    <cofactor evidence="1">
        <name>thiamine diphosphate</name>
        <dbReference type="ChEBI" id="CHEBI:58937"/>
    </cofactor>
</comment>
<dbReference type="InterPro" id="IPR050642">
    <property type="entry name" value="PDH_E1_Alpha_Subunit"/>
</dbReference>
<reference evidence="5" key="1">
    <citation type="journal article" date="2019" name="Mar. Biotechnol.">
        <title>Production of Lipids and Proteome Variation in a Chilean Thraustochytrium striatum Strain Cultured under Different Growth Conditions.</title>
        <authorList>
            <person name="Shene C."/>
            <person name="Garces M."/>
            <person name="Vergara D."/>
            <person name="Pena J."/>
            <person name="Claverol S."/>
            <person name="Rubilar M."/>
            <person name="Leyton A."/>
        </authorList>
    </citation>
    <scope>NUCLEOTIDE SEQUENCE</scope>
</reference>
<dbReference type="EMBL" id="BK010457">
    <property type="protein sequence ID" value="DAC74093.1"/>
    <property type="molecule type" value="mRNA"/>
</dbReference>
<keyword evidence="2" id="KW-0560">Oxidoreductase</keyword>
<sequence>MDVLSVREGLKFIKEHCSTGKGPMFCEIRTYRYHGHSMSDPGVTYRTRDEVNEVRQSRDPIENVKNRLLQVGWATEAELKETEKEVRGEIAAALKAAKASSQPDLDELFTDIYTTGKPHASGWHSRLESEFPPEVRMPDLVNNRHFK</sequence>
<dbReference type="AlphaFoldDB" id="A0A455ZB55"/>
<evidence type="ECO:0000256" key="3">
    <source>
        <dbReference type="ARBA" id="ARBA00023052"/>
    </source>
</evidence>
<dbReference type="PANTHER" id="PTHR11516:SF60">
    <property type="entry name" value="PYRUVATE DEHYDROGENASE E1 COMPONENT SUBUNIT ALPHA"/>
    <property type="match status" value="1"/>
</dbReference>
<dbReference type="GO" id="GO:0004739">
    <property type="term" value="F:pyruvate dehydrogenase (acetyl-transferring) activity"/>
    <property type="evidence" value="ECO:0007669"/>
    <property type="project" value="TreeGrafter"/>
</dbReference>
<protein>
    <submittedName>
        <fullName evidence="5">Mitochondrial pyruvate dehydrogenase E1 component subunit alpha</fullName>
    </submittedName>
</protein>
<organism evidence="5">
    <name type="scientific">Thraustochytrium sp. LLF1b</name>
    <dbReference type="NCBI Taxonomy" id="1112570"/>
    <lineage>
        <taxon>Eukaryota</taxon>
        <taxon>Sar</taxon>
        <taxon>Stramenopiles</taxon>
        <taxon>Bigyra</taxon>
        <taxon>Labyrinthulomycetes</taxon>
        <taxon>Thraustochytrida</taxon>
        <taxon>Thraustochytriidae</taxon>
        <taxon>Thraustochytrium</taxon>
    </lineage>
</organism>
<evidence type="ECO:0000259" key="4">
    <source>
        <dbReference type="Pfam" id="PF00676"/>
    </source>
</evidence>
<dbReference type="GO" id="GO:0006086">
    <property type="term" value="P:pyruvate decarboxylation to acetyl-CoA"/>
    <property type="evidence" value="ECO:0007669"/>
    <property type="project" value="TreeGrafter"/>
</dbReference>
<dbReference type="PANTHER" id="PTHR11516">
    <property type="entry name" value="PYRUVATE DEHYDROGENASE E1 COMPONENT, ALPHA SUBUNIT BACTERIAL AND ORGANELLAR"/>
    <property type="match status" value="1"/>
</dbReference>
<evidence type="ECO:0000313" key="5">
    <source>
        <dbReference type="EMBL" id="DAC74093.1"/>
    </source>
</evidence>
<proteinExistence type="evidence at transcript level"/>
<dbReference type="Pfam" id="PF00676">
    <property type="entry name" value="E1_dh"/>
    <property type="match status" value="1"/>
</dbReference>
<keyword evidence="3" id="KW-0786">Thiamine pyrophosphate</keyword>
<accession>A0A455ZB55</accession>
<dbReference type="Gene3D" id="3.40.50.970">
    <property type="match status" value="1"/>
</dbReference>
<name>A0A455ZB55_9STRA</name>
<dbReference type="InterPro" id="IPR029061">
    <property type="entry name" value="THDP-binding"/>
</dbReference>
<dbReference type="InterPro" id="IPR001017">
    <property type="entry name" value="DH_E1"/>
</dbReference>
<dbReference type="SUPFAM" id="SSF52518">
    <property type="entry name" value="Thiamin diphosphate-binding fold (THDP-binding)"/>
    <property type="match status" value="1"/>
</dbReference>
<keyword evidence="5" id="KW-0670">Pyruvate</keyword>
<feature type="domain" description="Dehydrogenase E1 component" evidence="4">
    <location>
        <begin position="1"/>
        <end position="104"/>
    </location>
</feature>
<evidence type="ECO:0000256" key="1">
    <source>
        <dbReference type="ARBA" id="ARBA00001964"/>
    </source>
</evidence>
<evidence type="ECO:0000256" key="2">
    <source>
        <dbReference type="ARBA" id="ARBA00023002"/>
    </source>
</evidence>